<organism evidence="1 2">
    <name type="scientific">Eumeta variegata</name>
    <name type="common">Bagworm moth</name>
    <name type="synonym">Eumeta japonica</name>
    <dbReference type="NCBI Taxonomy" id="151549"/>
    <lineage>
        <taxon>Eukaryota</taxon>
        <taxon>Metazoa</taxon>
        <taxon>Ecdysozoa</taxon>
        <taxon>Arthropoda</taxon>
        <taxon>Hexapoda</taxon>
        <taxon>Insecta</taxon>
        <taxon>Pterygota</taxon>
        <taxon>Neoptera</taxon>
        <taxon>Endopterygota</taxon>
        <taxon>Lepidoptera</taxon>
        <taxon>Glossata</taxon>
        <taxon>Ditrysia</taxon>
        <taxon>Tineoidea</taxon>
        <taxon>Psychidae</taxon>
        <taxon>Oiketicinae</taxon>
        <taxon>Eumeta</taxon>
    </lineage>
</organism>
<reference evidence="1 2" key="1">
    <citation type="journal article" date="2019" name="Commun. Biol.">
        <title>The bagworm genome reveals a unique fibroin gene that provides high tensile strength.</title>
        <authorList>
            <person name="Kono N."/>
            <person name="Nakamura H."/>
            <person name="Ohtoshi R."/>
            <person name="Tomita M."/>
            <person name="Numata K."/>
            <person name="Arakawa K."/>
        </authorList>
    </citation>
    <scope>NUCLEOTIDE SEQUENCE [LARGE SCALE GENOMIC DNA]</scope>
</reference>
<dbReference type="OrthoDB" id="10044505at2759"/>
<dbReference type="EMBL" id="BGZK01000052">
    <property type="protein sequence ID" value="GBP12686.1"/>
    <property type="molecule type" value="Genomic_DNA"/>
</dbReference>
<proteinExistence type="predicted"/>
<comment type="caution">
    <text evidence="1">The sequence shown here is derived from an EMBL/GenBank/DDBJ whole genome shotgun (WGS) entry which is preliminary data.</text>
</comment>
<sequence length="101" mass="11346">MAVRIATGAVAHIGGSDGFAIGCRSRHNFPRNIGRRFLPYKATNLFPGRVLGRNRLTNEHLFALLKVASSQLEPAFENIMENQKQLHMFYTPNKAEPSHKN</sequence>
<accession>A0A4C1TES2</accession>
<protein>
    <submittedName>
        <fullName evidence="1">Uncharacterized protein</fullName>
    </submittedName>
</protein>
<gene>
    <name evidence="1" type="ORF">EVAR_10330_1</name>
</gene>
<evidence type="ECO:0000313" key="1">
    <source>
        <dbReference type="EMBL" id="GBP12686.1"/>
    </source>
</evidence>
<dbReference type="AlphaFoldDB" id="A0A4C1TES2"/>
<dbReference type="Proteomes" id="UP000299102">
    <property type="component" value="Unassembled WGS sequence"/>
</dbReference>
<evidence type="ECO:0000313" key="2">
    <source>
        <dbReference type="Proteomes" id="UP000299102"/>
    </source>
</evidence>
<name>A0A4C1TES2_EUMVA</name>
<keyword evidence="2" id="KW-1185">Reference proteome</keyword>